<feature type="chain" id="PRO_5028299952" evidence="2">
    <location>
        <begin position="21"/>
        <end position="165"/>
    </location>
</feature>
<keyword evidence="2" id="KW-0732">Signal</keyword>
<sequence>MKKIIIATAISLGIASSAWAAQTAMPEMDMSQHQQAVIAHDTMKNGNSNAHQQMADAHKKMMGTQAPTETVNTAKSFSSMNEHEQAMIVHENMNNGHSYAHEQMVENHKKMMSTTQMPSETETTAKSFSSMNEHEQAAVVHEFTKNGQSAVHQQEAEQHLAMQNN</sequence>
<accession>A0A6V9XNR7</accession>
<feature type="region of interest" description="Disordered" evidence="1">
    <location>
        <begin position="146"/>
        <end position="165"/>
    </location>
</feature>
<evidence type="ECO:0000313" key="3">
    <source>
        <dbReference type="EMBL" id="HAA0710676.1"/>
    </source>
</evidence>
<protein>
    <submittedName>
        <fullName evidence="3">Copper-binding protein</fullName>
    </submittedName>
</protein>
<comment type="caution">
    <text evidence="3">The sequence shown here is derived from an EMBL/GenBank/DDBJ whole genome shotgun (WGS) entry which is preliminary data.</text>
</comment>
<proteinExistence type="predicted"/>
<evidence type="ECO:0000256" key="2">
    <source>
        <dbReference type="SAM" id="SignalP"/>
    </source>
</evidence>
<dbReference type="AlphaFoldDB" id="A0A6V9XNR7"/>
<dbReference type="EMBL" id="DAAAIZ010000017">
    <property type="protein sequence ID" value="HAA0710676.1"/>
    <property type="molecule type" value="Genomic_DNA"/>
</dbReference>
<organism evidence="3">
    <name type="scientific">Salmonella enterica subsp. enterica serovar Decatur</name>
    <dbReference type="NCBI Taxonomy" id="1128761"/>
    <lineage>
        <taxon>Bacteria</taxon>
        <taxon>Pseudomonadati</taxon>
        <taxon>Pseudomonadota</taxon>
        <taxon>Gammaproteobacteria</taxon>
        <taxon>Enterobacterales</taxon>
        <taxon>Enterobacteriaceae</taxon>
        <taxon>Salmonella</taxon>
    </lineage>
</organism>
<name>A0A6V9XNR7_SALET</name>
<reference evidence="3" key="2">
    <citation type="submission" date="2019-10" db="EMBL/GenBank/DDBJ databases">
        <authorList>
            <consortium name="NCBI Pathogen Detection Project"/>
        </authorList>
    </citation>
    <scope>NUCLEOTIDE SEQUENCE</scope>
    <source>
        <strain evidence="3">IP 631 K</strain>
    </source>
</reference>
<reference evidence="3" key="1">
    <citation type="journal article" date="2018" name="Genome Biol.">
        <title>SKESA: strategic k-mer extension for scrupulous assemblies.</title>
        <authorList>
            <person name="Souvorov A."/>
            <person name="Agarwala R."/>
            <person name="Lipman D.J."/>
        </authorList>
    </citation>
    <scope>NUCLEOTIDE SEQUENCE</scope>
    <source>
        <strain evidence="3">IP 631 K</strain>
    </source>
</reference>
<feature type="signal peptide" evidence="2">
    <location>
        <begin position="1"/>
        <end position="20"/>
    </location>
</feature>
<evidence type="ECO:0000256" key="1">
    <source>
        <dbReference type="SAM" id="MobiDB-lite"/>
    </source>
</evidence>
<gene>
    <name evidence="3" type="ORF">GDM61_12120</name>
</gene>